<evidence type="ECO:0000313" key="8">
    <source>
        <dbReference type="EMBL" id="KAF9685755.1"/>
    </source>
</evidence>
<gene>
    <name evidence="8" type="ORF">SADUNF_Sadunf03G0087000</name>
</gene>
<dbReference type="Pfam" id="PF00389">
    <property type="entry name" value="2-Hacid_dh"/>
    <property type="match status" value="2"/>
</dbReference>
<name>A0A835K9S0_9ROSI</name>
<dbReference type="GO" id="GO:0009853">
    <property type="term" value="P:photorespiration"/>
    <property type="evidence" value="ECO:0007669"/>
    <property type="project" value="UniProtKB-ARBA"/>
</dbReference>
<accession>A0A835K9S0</accession>
<evidence type="ECO:0000313" key="9">
    <source>
        <dbReference type="Proteomes" id="UP000657918"/>
    </source>
</evidence>
<dbReference type="GO" id="GO:0016618">
    <property type="term" value="F:hydroxypyruvate reductase [NAD(P)H] activity"/>
    <property type="evidence" value="ECO:0007669"/>
    <property type="project" value="TreeGrafter"/>
</dbReference>
<dbReference type="EMBL" id="JADGMS010000003">
    <property type="protein sequence ID" value="KAF9685755.1"/>
    <property type="molecule type" value="Genomic_DNA"/>
</dbReference>
<evidence type="ECO:0000256" key="2">
    <source>
        <dbReference type="ARBA" id="ARBA00023002"/>
    </source>
</evidence>
<organism evidence="8 9">
    <name type="scientific">Salix dunnii</name>
    <dbReference type="NCBI Taxonomy" id="1413687"/>
    <lineage>
        <taxon>Eukaryota</taxon>
        <taxon>Viridiplantae</taxon>
        <taxon>Streptophyta</taxon>
        <taxon>Embryophyta</taxon>
        <taxon>Tracheophyta</taxon>
        <taxon>Spermatophyta</taxon>
        <taxon>Magnoliopsida</taxon>
        <taxon>eudicotyledons</taxon>
        <taxon>Gunneridae</taxon>
        <taxon>Pentapetalae</taxon>
        <taxon>rosids</taxon>
        <taxon>fabids</taxon>
        <taxon>Malpighiales</taxon>
        <taxon>Salicaceae</taxon>
        <taxon>Saliceae</taxon>
        <taxon>Salix</taxon>
    </lineage>
</organism>
<dbReference type="Gene3D" id="3.40.50.720">
    <property type="entry name" value="NAD(P)-binding Rossmann-like Domain"/>
    <property type="match status" value="4"/>
</dbReference>
<dbReference type="AlphaFoldDB" id="A0A835K9S0"/>
<evidence type="ECO:0000259" key="7">
    <source>
        <dbReference type="Pfam" id="PF02826"/>
    </source>
</evidence>
<sequence>MDAQNPNFQNTDTPTVLVHRPAPLTLETLNRLPSLQIIVGSSAGLDHIDLTECRRRNIAVTNAGSAFSEDTADYAVALLFGVLRRLPAGDCYVRDGFWPVNGDFPLGFKLGAKRVGILGLGSIGSEVAKRLAAFGCSIAYFSRKKKTSVLFPYYENAIDLAANSDVLIVCCALNDETHHIVNKDVMVALGKEGVIINVGRGPLVDEKQLVEFLVRGELGGAGLDVFENEPNVPKELLERDNVVLSPHCAVATPESFEALQDVIIANLKAFFSNKPLRKNINPQDLTMASDANQECFQSTDDLPTVLLHRLPSFNSPLKEILQPHFHLLDPADSPEPASSFLSCHAKTVRALICIYNTPLSAETLSLLPSLEFIVATSAGVDHIDLEECRGRGIIMTNASTAFAEDAADYAVALLIDVCRRISTADRYVRAGLWQVKRDYPLGFKLGRKRVGIVGLGRIGFEVGKRLEAFGCSVAYNSREKKPSVPFSYHANVIDLAEDNDALILCCPLTEQTHHIINREVLEALGKEGVIINVGRGALIDEKLLVQFLLRGDIAGAGLDVFENEPDVPREVFELDNVVLSPHRAIFTPESLEALNELVFTNLEAFFSNKPLRSVFKIEGKDYPVILTQRLQAGKRTEGQAFANSKPAPAARNGRGESFSESSGYLGMNLALNSGRCVNMWKPFGGKSLDRLGVNWEIDTPNSST</sequence>
<evidence type="ECO:0000256" key="3">
    <source>
        <dbReference type="ARBA" id="ARBA00023027"/>
    </source>
</evidence>
<dbReference type="FunFam" id="3.40.50.720:FF:000213">
    <property type="entry name" value="Putative 2-hydroxyacid dehydrogenase"/>
    <property type="match status" value="2"/>
</dbReference>
<feature type="domain" description="D-isomer specific 2-hydroxyacid dehydrogenase catalytic" evidence="6">
    <location>
        <begin position="344"/>
        <end position="614"/>
    </location>
</feature>
<feature type="domain" description="D-isomer specific 2-hydroxyacid dehydrogenase catalytic" evidence="6">
    <location>
        <begin position="16"/>
        <end position="281"/>
    </location>
</feature>
<dbReference type="PANTHER" id="PTHR10996:SF268">
    <property type="entry name" value="GLYOXYLATE_HYDROXYPYRUVATE REDUCTASE HPR3"/>
    <property type="match status" value="1"/>
</dbReference>
<reference evidence="8 9" key="1">
    <citation type="submission" date="2020-10" db="EMBL/GenBank/DDBJ databases">
        <title>Plant Genome Project.</title>
        <authorList>
            <person name="Zhang R.-G."/>
        </authorList>
    </citation>
    <scope>NUCLEOTIDE SEQUENCE [LARGE SCALE GENOMIC DNA]</scope>
    <source>
        <strain evidence="8">FAFU-HL-1</strain>
        <tissue evidence="8">Leaf</tissue>
    </source>
</reference>
<keyword evidence="3" id="KW-0520">NAD</keyword>
<dbReference type="OrthoDB" id="298012at2759"/>
<keyword evidence="9" id="KW-1185">Reference proteome</keyword>
<dbReference type="CDD" id="cd12156">
    <property type="entry name" value="HPPR"/>
    <property type="match status" value="2"/>
</dbReference>
<dbReference type="Pfam" id="PF02826">
    <property type="entry name" value="2-Hacid_dh_C"/>
    <property type="match status" value="2"/>
</dbReference>
<evidence type="ECO:0000256" key="4">
    <source>
        <dbReference type="ARBA" id="ARBA00066661"/>
    </source>
</evidence>
<keyword evidence="2" id="KW-0560">Oxidoreductase</keyword>
<dbReference type="SUPFAM" id="SSF52283">
    <property type="entry name" value="Formate/glycerate dehydrogenase catalytic domain-like"/>
    <property type="match status" value="2"/>
</dbReference>
<evidence type="ECO:0000259" key="6">
    <source>
        <dbReference type="Pfam" id="PF00389"/>
    </source>
</evidence>
<dbReference type="GO" id="GO:0005829">
    <property type="term" value="C:cytosol"/>
    <property type="evidence" value="ECO:0007669"/>
    <property type="project" value="TreeGrafter"/>
</dbReference>
<dbReference type="InterPro" id="IPR006140">
    <property type="entry name" value="D-isomer_DH_NAD-bd"/>
</dbReference>
<dbReference type="InterPro" id="IPR036291">
    <property type="entry name" value="NAD(P)-bd_dom_sf"/>
</dbReference>
<dbReference type="EC" id="1.1.1.79" evidence="4"/>
<dbReference type="GO" id="GO:0051287">
    <property type="term" value="F:NAD binding"/>
    <property type="evidence" value="ECO:0007669"/>
    <property type="project" value="InterPro"/>
</dbReference>
<dbReference type="PANTHER" id="PTHR10996">
    <property type="entry name" value="2-HYDROXYACID DEHYDROGENASE-RELATED"/>
    <property type="match status" value="1"/>
</dbReference>
<keyword evidence="1" id="KW-0521">NADP</keyword>
<feature type="region of interest" description="Disordered" evidence="5">
    <location>
        <begin position="636"/>
        <end position="656"/>
    </location>
</feature>
<feature type="domain" description="D-isomer specific 2-hydroxyacid dehydrogenase NAD-binding" evidence="7">
    <location>
        <begin position="76"/>
        <end position="249"/>
    </location>
</feature>
<comment type="caution">
    <text evidence="8">The sequence shown here is derived from an EMBL/GenBank/DDBJ whole genome shotgun (WGS) entry which is preliminary data.</text>
</comment>
<proteinExistence type="predicted"/>
<dbReference type="GO" id="GO:0030267">
    <property type="term" value="F:glyoxylate reductase (NADPH) activity"/>
    <property type="evidence" value="ECO:0007669"/>
    <property type="project" value="UniProtKB-EC"/>
</dbReference>
<dbReference type="Proteomes" id="UP000657918">
    <property type="component" value="Unassembled WGS sequence"/>
</dbReference>
<dbReference type="InterPro" id="IPR006139">
    <property type="entry name" value="D-isomer_2_OHA_DH_cat_dom"/>
</dbReference>
<dbReference type="SUPFAM" id="SSF51735">
    <property type="entry name" value="NAD(P)-binding Rossmann-fold domains"/>
    <property type="match status" value="2"/>
</dbReference>
<evidence type="ECO:0000256" key="5">
    <source>
        <dbReference type="SAM" id="MobiDB-lite"/>
    </source>
</evidence>
<protein>
    <recommendedName>
        <fullName evidence="4">glyoxylate reductase (NADP(+))</fullName>
        <ecNumber evidence="4">1.1.1.79</ecNumber>
    </recommendedName>
</protein>
<dbReference type="InterPro" id="IPR050223">
    <property type="entry name" value="D-isomer_2-hydroxyacid_DH"/>
</dbReference>
<feature type="domain" description="D-isomer specific 2-hydroxyacid dehydrogenase NAD-binding" evidence="7">
    <location>
        <begin position="411"/>
        <end position="584"/>
    </location>
</feature>
<evidence type="ECO:0000256" key="1">
    <source>
        <dbReference type="ARBA" id="ARBA00022857"/>
    </source>
</evidence>